<feature type="compositionally biased region" description="Basic and acidic residues" evidence="1">
    <location>
        <begin position="32"/>
        <end position="49"/>
    </location>
</feature>
<feature type="region of interest" description="Disordered" evidence="1">
    <location>
        <begin position="16"/>
        <end position="59"/>
    </location>
</feature>
<dbReference type="Proteomes" id="UP000886520">
    <property type="component" value="Chromosome 19"/>
</dbReference>
<protein>
    <submittedName>
        <fullName evidence="2">Uncharacterized protein</fullName>
    </submittedName>
</protein>
<comment type="caution">
    <text evidence="2">The sequence shown here is derived from an EMBL/GenBank/DDBJ whole genome shotgun (WGS) entry which is preliminary data.</text>
</comment>
<gene>
    <name evidence="2" type="ORF">GOP47_0020376</name>
</gene>
<dbReference type="EMBL" id="JABFUD020000019">
    <property type="protein sequence ID" value="KAI5065681.1"/>
    <property type="molecule type" value="Genomic_DNA"/>
</dbReference>
<evidence type="ECO:0000313" key="3">
    <source>
        <dbReference type="Proteomes" id="UP000886520"/>
    </source>
</evidence>
<evidence type="ECO:0000313" key="2">
    <source>
        <dbReference type="EMBL" id="KAI5065681.1"/>
    </source>
</evidence>
<accession>A0A9D4ZAJ9</accession>
<name>A0A9D4ZAJ9_ADICA</name>
<proteinExistence type="predicted"/>
<dbReference type="AlphaFoldDB" id="A0A9D4ZAJ9"/>
<sequence length="165" mass="18336">MGRNCQDRIGLFKGPAAHGFKDPQNGVEELFDGSHGKGGVDHQDCKEPSRNVGKPRKTHLSLSPSLSLSIKREQSLTCPPHMANDITSFVQCMQANEVEESASRDGGVMDMTEISLLSLNFCAFLKRPFTWRLPPENACHRNFVRLKMGSLGCSALIFKIKNWAF</sequence>
<organism evidence="2 3">
    <name type="scientific">Adiantum capillus-veneris</name>
    <name type="common">Maidenhair fern</name>
    <dbReference type="NCBI Taxonomy" id="13818"/>
    <lineage>
        <taxon>Eukaryota</taxon>
        <taxon>Viridiplantae</taxon>
        <taxon>Streptophyta</taxon>
        <taxon>Embryophyta</taxon>
        <taxon>Tracheophyta</taxon>
        <taxon>Polypodiopsida</taxon>
        <taxon>Polypodiidae</taxon>
        <taxon>Polypodiales</taxon>
        <taxon>Pteridineae</taxon>
        <taxon>Pteridaceae</taxon>
        <taxon>Vittarioideae</taxon>
        <taxon>Adiantum</taxon>
    </lineage>
</organism>
<evidence type="ECO:0000256" key="1">
    <source>
        <dbReference type="SAM" id="MobiDB-lite"/>
    </source>
</evidence>
<keyword evidence="3" id="KW-1185">Reference proteome</keyword>
<reference evidence="2" key="1">
    <citation type="submission" date="2021-01" db="EMBL/GenBank/DDBJ databases">
        <title>Adiantum capillus-veneris genome.</title>
        <authorList>
            <person name="Fang Y."/>
            <person name="Liao Q."/>
        </authorList>
    </citation>
    <scope>NUCLEOTIDE SEQUENCE</scope>
    <source>
        <strain evidence="2">H3</strain>
        <tissue evidence="2">Leaf</tissue>
    </source>
</reference>